<organism evidence="6 7">
    <name type="scientific">Aceticella autotrophica</name>
    <dbReference type="NCBI Taxonomy" id="2755338"/>
    <lineage>
        <taxon>Bacteria</taxon>
        <taxon>Bacillati</taxon>
        <taxon>Bacillota</taxon>
        <taxon>Clostridia</taxon>
        <taxon>Thermoanaerobacterales</taxon>
        <taxon>Thermoanaerobacteraceae</taxon>
        <taxon>Aceticella</taxon>
    </lineage>
</organism>
<dbReference type="KEGG" id="aaut:ACETAC_07780"/>
<dbReference type="GO" id="GO:0043190">
    <property type="term" value="C:ATP-binding cassette (ABC) transporter complex"/>
    <property type="evidence" value="ECO:0007669"/>
    <property type="project" value="InterPro"/>
</dbReference>
<dbReference type="SUPFAM" id="SSF53850">
    <property type="entry name" value="Periplasmic binding protein-like II"/>
    <property type="match status" value="1"/>
</dbReference>
<dbReference type="Pfam" id="PF00496">
    <property type="entry name" value="SBP_bac_5"/>
    <property type="match status" value="1"/>
</dbReference>
<dbReference type="GO" id="GO:0042597">
    <property type="term" value="C:periplasmic space"/>
    <property type="evidence" value="ECO:0007669"/>
    <property type="project" value="UniProtKB-ARBA"/>
</dbReference>
<dbReference type="GO" id="GO:0030313">
    <property type="term" value="C:cell envelope"/>
    <property type="evidence" value="ECO:0007669"/>
    <property type="project" value="UniProtKB-SubCell"/>
</dbReference>
<protein>
    <submittedName>
        <fullName evidence="6">ABC transporter substrate-binding protein</fullName>
    </submittedName>
</protein>
<keyword evidence="7" id="KW-1185">Reference proteome</keyword>
<dbReference type="GO" id="GO:0015833">
    <property type="term" value="P:peptide transport"/>
    <property type="evidence" value="ECO:0007669"/>
    <property type="project" value="TreeGrafter"/>
</dbReference>
<dbReference type="Gene3D" id="3.40.190.10">
    <property type="entry name" value="Periplasmic binding protein-like II"/>
    <property type="match status" value="1"/>
</dbReference>
<name>A0A975G9G6_9THEO</name>
<dbReference type="PIRSF" id="PIRSF002741">
    <property type="entry name" value="MppA"/>
    <property type="match status" value="1"/>
</dbReference>
<dbReference type="RefSeq" id="WP_284679468.1">
    <property type="nucleotide sequence ID" value="NZ_CP060096.1"/>
</dbReference>
<dbReference type="InterPro" id="IPR030678">
    <property type="entry name" value="Peptide/Ni-bd"/>
</dbReference>
<dbReference type="AlphaFoldDB" id="A0A975G9G6"/>
<evidence type="ECO:0000256" key="2">
    <source>
        <dbReference type="ARBA" id="ARBA00005695"/>
    </source>
</evidence>
<dbReference type="GO" id="GO:1904680">
    <property type="term" value="F:peptide transmembrane transporter activity"/>
    <property type="evidence" value="ECO:0007669"/>
    <property type="project" value="TreeGrafter"/>
</dbReference>
<dbReference type="EMBL" id="CP060096">
    <property type="protein sequence ID" value="QSZ26784.1"/>
    <property type="molecule type" value="Genomic_DNA"/>
</dbReference>
<keyword evidence="3" id="KW-0813">Transport</keyword>
<dbReference type="Gene3D" id="3.90.76.10">
    <property type="entry name" value="Dipeptide-binding Protein, Domain 1"/>
    <property type="match status" value="1"/>
</dbReference>
<evidence type="ECO:0000256" key="3">
    <source>
        <dbReference type="ARBA" id="ARBA00022448"/>
    </source>
</evidence>
<dbReference type="PANTHER" id="PTHR30290:SF10">
    <property type="entry name" value="PERIPLASMIC OLIGOPEPTIDE-BINDING PROTEIN-RELATED"/>
    <property type="match status" value="1"/>
</dbReference>
<reference evidence="6" key="1">
    <citation type="submission" date="2020-08" db="EMBL/GenBank/DDBJ databases">
        <title>Genomic insights into the carbon and energy metabolism of the first obligate autotrophic acetogenic bacterium Aceticella autotrophica gen. nov., sp. nov.</title>
        <authorList>
            <person name="Toshchakov S.V."/>
            <person name="Elcheninov A.G."/>
            <person name="Kublanov I.V."/>
            <person name="Frolov E.N."/>
            <person name="Lebedinsky A.V."/>
        </authorList>
    </citation>
    <scope>NUCLEOTIDE SEQUENCE</scope>
    <source>
        <strain evidence="6">3443-3Ac</strain>
    </source>
</reference>
<proteinExistence type="inferred from homology"/>
<evidence type="ECO:0000259" key="5">
    <source>
        <dbReference type="Pfam" id="PF00496"/>
    </source>
</evidence>
<evidence type="ECO:0000256" key="4">
    <source>
        <dbReference type="ARBA" id="ARBA00022729"/>
    </source>
</evidence>
<dbReference type="PANTHER" id="PTHR30290">
    <property type="entry name" value="PERIPLASMIC BINDING COMPONENT OF ABC TRANSPORTER"/>
    <property type="match status" value="1"/>
</dbReference>
<keyword evidence="4" id="KW-0732">Signal</keyword>
<evidence type="ECO:0000256" key="1">
    <source>
        <dbReference type="ARBA" id="ARBA00004196"/>
    </source>
</evidence>
<dbReference type="PROSITE" id="PS51257">
    <property type="entry name" value="PROKAR_LIPOPROTEIN"/>
    <property type="match status" value="1"/>
</dbReference>
<gene>
    <name evidence="6" type="ORF">ACETAC_07780</name>
</gene>
<dbReference type="Proteomes" id="UP000671913">
    <property type="component" value="Chromosome"/>
</dbReference>
<evidence type="ECO:0000313" key="7">
    <source>
        <dbReference type="Proteomes" id="UP000671913"/>
    </source>
</evidence>
<feature type="domain" description="Solute-binding protein family 5" evidence="5">
    <location>
        <begin position="75"/>
        <end position="431"/>
    </location>
</feature>
<comment type="similarity">
    <text evidence="2">Belongs to the bacterial solute-binding protein 5 family.</text>
</comment>
<dbReference type="Gene3D" id="3.10.105.10">
    <property type="entry name" value="Dipeptide-binding Protein, Domain 3"/>
    <property type="match status" value="1"/>
</dbReference>
<dbReference type="InterPro" id="IPR039424">
    <property type="entry name" value="SBP_5"/>
</dbReference>
<sequence>MFNKARSILIWLIALIVFAGSFSGCTKQTGTISSKPQELVIGIGRDFYDGPDSSDFVHGSTNVWESLTYLNEKLEPKPQLAEKFLPDNTNKVWTFTIRSGIKFHDGSLLNAETVVKNVKRFKEHPKLDDYGTFLNLEKIEAVNDNEVRFIFKKPEPAFPAKVAYFGCPIFSTQSFDSEGKIVHPYGTGPFKFEDYKKGEKITVTRNDNYWGGKVKLSKVTFKIIPDPTTRLSALQTGEIQAIADVGGVLPEQANIIKNNSNLVLLSRPVTTTHYLLFNNKKAPFNDVNLRQAVSFSIDRSQLVDKVMEGYGEPAETIFTPLAKTWVVRGLWRYDKNKASEIMNNTKSGIPHKAVFVINSSLANRWPYKAISEIMQSELKTLGFEVELKMLEMGAWKEALKKGEYDLTLTPYTLMTGDPDFFFGRWIYSKGQMNIQRGIGYNNPEADRIIDAAAIVPELSKRKELYDELQRLVAKDVPLSPIYNDVCLYATRKEIQNLKLDPFFKPSLEKAWIK</sequence>
<comment type="subcellular location">
    <subcellularLocation>
        <location evidence="1">Cell envelope</location>
    </subcellularLocation>
</comment>
<evidence type="ECO:0000313" key="6">
    <source>
        <dbReference type="EMBL" id="QSZ26784.1"/>
    </source>
</evidence>
<accession>A0A975G9G6</accession>
<dbReference type="InterPro" id="IPR000914">
    <property type="entry name" value="SBP_5_dom"/>
</dbReference>